<proteinExistence type="predicted"/>
<keyword evidence="3" id="KW-1185">Reference proteome</keyword>
<reference evidence="2 3" key="1">
    <citation type="journal article" date="2019" name="Int. J. Syst. Evol. Microbiol.">
        <title>The Global Catalogue of Microorganisms (GCM) 10K type strain sequencing project: providing services to taxonomists for standard genome sequencing and annotation.</title>
        <authorList>
            <consortium name="The Broad Institute Genomics Platform"/>
            <consortium name="The Broad Institute Genome Sequencing Center for Infectious Disease"/>
            <person name="Wu L."/>
            <person name="Ma J."/>
        </authorList>
    </citation>
    <scope>NUCLEOTIDE SEQUENCE [LARGE SCALE GENOMIC DNA]</scope>
    <source>
        <strain evidence="2 3">JCM 13581</strain>
    </source>
</reference>
<dbReference type="Proteomes" id="UP001501303">
    <property type="component" value="Unassembled WGS sequence"/>
</dbReference>
<organism evidence="2 3">
    <name type="scientific">Streptomyces sodiiphilus</name>
    <dbReference type="NCBI Taxonomy" id="226217"/>
    <lineage>
        <taxon>Bacteria</taxon>
        <taxon>Bacillati</taxon>
        <taxon>Actinomycetota</taxon>
        <taxon>Actinomycetes</taxon>
        <taxon>Kitasatosporales</taxon>
        <taxon>Streptomycetaceae</taxon>
        <taxon>Streptomyces</taxon>
    </lineage>
</organism>
<evidence type="ECO:0000313" key="2">
    <source>
        <dbReference type="EMBL" id="GAA1922792.1"/>
    </source>
</evidence>
<protein>
    <submittedName>
        <fullName evidence="2">Uncharacterized protein</fullName>
    </submittedName>
</protein>
<name>A0ABN2PIJ0_9ACTN</name>
<sequence length="110" mass="11381">MAPGAASPAGTGGPDDVAWLLVWLLVLEQHIFHAEAETRWLDHCETRLVRLAEEVAGGETTDHGPAAEPPPEPGTRRGHTGNAGGTDEAAQRPLTASRRTGRGSAGEAGA</sequence>
<gene>
    <name evidence="2" type="ORF">GCM10009716_34090</name>
</gene>
<dbReference type="RefSeq" id="WP_425581353.1">
    <property type="nucleotide sequence ID" value="NZ_BAAAMJ010000032.1"/>
</dbReference>
<comment type="caution">
    <text evidence="2">The sequence shown here is derived from an EMBL/GenBank/DDBJ whole genome shotgun (WGS) entry which is preliminary data.</text>
</comment>
<evidence type="ECO:0000313" key="3">
    <source>
        <dbReference type="Proteomes" id="UP001501303"/>
    </source>
</evidence>
<feature type="region of interest" description="Disordered" evidence="1">
    <location>
        <begin position="55"/>
        <end position="110"/>
    </location>
</feature>
<evidence type="ECO:0000256" key="1">
    <source>
        <dbReference type="SAM" id="MobiDB-lite"/>
    </source>
</evidence>
<accession>A0ABN2PIJ0</accession>
<dbReference type="EMBL" id="BAAAMJ010000032">
    <property type="protein sequence ID" value="GAA1922792.1"/>
    <property type="molecule type" value="Genomic_DNA"/>
</dbReference>